<dbReference type="InterPro" id="IPR005119">
    <property type="entry name" value="LysR_subst-bd"/>
</dbReference>
<dbReference type="OrthoDB" id="9785745at2"/>
<dbReference type="Pfam" id="PF00126">
    <property type="entry name" value="HTH_1"/>
    <property type="match status" value="1"/>
</dbReference>
<keyword evidence="3" id="KW-0238">DNA-binding</keyword>
<evidence type="ECO:0000313" key="7">
    <source>
        <dbReference type="Proteomes" id="UP000056209"/>
    </source>
</evidence>
<dbReference type="PROSITE" id="PS50931">
    <property type="entry name" value="HTH_LYSR"/>
    <property type="match status" value="1"/>
</dbReference>
<reference evidence="7" key="1">
    <citation type="submission" date="2015-11" db="EMBL/GenBank/DDBJ databases">
        <title>Draft Genome Sequence of the Radioresistant Bacterium Deinococcus grandis, Isolated from Freshwater Fish in Japan.</title>
        <authorList>
            <person name="Satoh K."/>
            <person name="Onodera T."/>
            <person name="Omoso K."/>
            <person name="Takeda-Yano K."/>
            <person name="Katayama T."/>
            <person name="Oono Y."/>
            <person name="Narumi I."/>
        </authorList>
    </citation>
    <scope>NUCLEOTIDE SEQUENCE [LARGE SCALE GENOMIC DNA]</scope>
    <source>
        <strain evidence="7">ATCC 43672</strain>
    </source>
</reference>
<sequence>MMASLELFRLFVAVYRAGSVSGAARDRHLTQPAVSAQIAALEARVGEPLFRRTPRGMQPTERGQLLYAQVEAGVDQLHAADRTLRGYVPGALPLRVGGPVDALRALLPALCGGAGAAAGLHLSVAPDAALLTGLREGSLDAVLASRVPDGRALSAAPVADVPFTLIVPVGWEAAPLEPAALGAWLNARPWVSYSVERPTTRRWFAGTLGVRFAARAALTVPDLAAVVQAVGLGAGASLVPRWAALDAQRSGQVTELELPGAGGAGGTRWALLSRAADERRPELLALVGALRHRAACLGVSSGS</sequence>
<evidence type="ECO:0000256" key="1">
    <source>
        <dbReference type="ARBA" id="ARBA00009437"/>
    </source>
</evidence>
<dbReference type="PANTHER" id="PTHR30126">
    <property type="entry name" value="HTH-TYPE TRANSCRIPTIONAL REGULATOR"/>
    <property type="match status" value="1"/>
</dbReference>
<evidence type="ECO:0000259" key="5">
    <source>
        <dbReference type="PROSITE" id="PS50931"/>
    </source>
</evidence>
<evidence type="ECO:0000313" key="6">
    <source>
        <dbReference type="EMBL" id="GAQ23045.1"/>
    </source>
</evidence>
<dbReference type="CDD" id="cd05466">
    <property type="entry name" value="PBP2_LTTR_substrate"/>
    <property type="match status" value="1"/>
</dbReference>
<dbReference type="Pfam" id="PF03466">
    <property type="entry name" value="LysR_substrate"/>
    <property type="match status" value="1"/>
</dbReference>
<keyword evidence="7" id="KW-1185">Reference proteome</keyword>
<comment type="caution">
    <text evidence="6">The sequence shown here is derived from an EMBL/GenBank/DDBJ whole genome shotgun (WGS) entry which is preliminary data.</text>
</comment>
<organism evidence="6 7">
    <name type="scientific">Deinococcus grandis</name>
    <dbReference type="NCBI Taxonomy" id="57498"/>
    <lineage>
        <taxon>Bacteria</taxon>
        <taxon>Thermotogati</taxon>
        <taxon>Deinococcota</taxon>
        <taxon>Deinococci</taxon>
        <taxon>Deinococcales</taxon>
        <taxon>Deinococcaceae</taxon>
        <taxon>Deinococcus</taxon>
    </lineage>
</organism>
<evidence type="ECO:0000256" key="3">
    <source>
        <dbReference type="ARBA" id="ARBA00023125"/>
    </source>
</evidence>
<name>A0A100HP16_9DEIO</name>
<dbReference type="InterPro" id="IPR036390">
    <property type="entry name" value="WH_DNA-bd_sf"/>
</dbReference>
<comment type="similarity">
    <text evidence="1">Belongs to the LysR transcriptional regulatory family.</text>
</comment>
<keyword evidence="2" id="KW-0805">Transcription regulation</keyword>
<dbReference type="PANTHER" id="PTHR30126:SF39">
    <property type="entry name" value="HTH-TYPE TRANSCRIPTIONAL REGULATOR CYSL"/>
    <property type="match status" value="1"/>
</dbReference>
<protein>
    <submittedName>
        <fullName evidence="6">Transcriptional regulator</fullName>
    </submittedName>
</protein>
<dbReference type="SUPFAM" id="SSF53850">
    <property type="entry name" value="Periplasmic binding protein-like II"/>
    <property type="match status" value="1"/>
</dbReference>
<evidence type="ECO:0000256" key="4">
    <source>
        <dbReference type="ARBA" id="ARBA00023163"/>
    </source>
</evidence>
<gene>
    <name evidence="6" type="ORF">DEIGR_103072</name>
</gene>
<keyword evidence="4" id="KW-0804">Transcription</keyword>
<dbReference type="GO" id="GO:0003700">
    <property type="term" value="F:DNA-binding transcription factor activity"/>
    <property type="evidence" value="ECO:0007669"/>
    <property type="project" value="InterPro"/>
</dbReference>
<dbReference type="SUPFAM" id="SSF46785">
    <property type="entry name" value="Winged helix' DNA-binding domain"/>
    <property type="match status" value="1"/>
</dbReference>
<dbReference type="FunFam" id="1.10.10.10:FF:000001">
    <property type="entry name" value="LysR family transcriptional regulator"/>
    <property type="match status" value="1"/>
</dbReference>
<feature type="domain" description="HTH lysR-type" evidence="5">
    <location>
        <begin position="1"/>
        <end position="60"/>
    </location>
</feature>
<proteinExistence type="inferred from homology"/>
<dbReference type="GO" id="GO:0000976">
    <property type="term" value="F:transcription cis-regulatory region binding"/>
    <property type="evidence" value="ECO:0007669"/>
    <property type="project" value="TreeGrafter"/>
</dbReference>
<dbReference type="AlphaFoldDB" id="A0A100HP16"/>
<accession>A0A100HP16</accession>
<dbReference type="InterPro" id="IPR036388">
    <property type="entry name" value="WH-like_DNA-bd_sf"/>
</dbReference>
<dbReference type="Proteomes" id="UP000056209">
    <property type="component" value="Unassembled WGS sequence"/>
</dbReference>
<dbReference type="Gene3D" id="1.10.10.10">
    <property type="entry name" value="Winged helix-like DNA-binding domain superfamily/Winged helix DNA-binding domain"/>
    <property type="match status" value="1"/>
</dbReference>
<evidence type="ECO:0000256" key="2">
    <source>
        <dbReference type="ARBA" id="ARBA00023015"/>
    </source>
</evidence>
<dbReference type="PRINTS" id="PR00039">
    <property type="entry name" value="HTHLYSR"/>
</dbReference>
<dbReference type="InterPro" id="IPR000847">
    <property type="entry name" value="LysR_HTH_N"/>
</dbReference>
<dbReference type="EMBL" id="BCMS01000001">
    <property type="protein sequence ID" value="GAQ23045.1"/>
    <property type="molecule type" value="Genomic_DNA"/>
</dbReference>
<dbReference type="Gene3D" id="3.40.190.10">
    <property type="entry name" value="Periplasmic binding protein-like II"/>
    <property type="match status" value="2"/>
</dbReference>